<dbReference type="SUPFAM" id="SSF46955">
    <property type="entry name" value="Putative DNA-binding domain"/>
    <property type="match status" value="1"/>
</dbReference>
<evidence type="ECO:0000259" key="3">
    <source>
        <dbReference type="PROSITE" id="PS50937"/>
    </source>
</evidence>
<evidence type="ECO:0000313" key="4">
    <source>
        <dbReference type="EMBL" id="SDB83808.1"/>
    </source>
</evidence>
<evidence type="ECO:0000313" key="5">
    <source>
        <dbReference type="Proteomes" id="UP000199086"/>
    </source>
</evidence>
<dbReference type="Gene3D" id="1.10.1660.10">
    <property type="match status" value="1"/>
</dbReference>
<dbReference type="InterPro" id="IPR009061">
    <property type="entry name" value="DNA-bd_dom_put_sf"/>
</dbReference>
<dbReference type="GO" id="GO:0003700">
    <property type="term" value="F:DNA-binding transcription factor activity"/>
    <property type="evidence" value="ECO:0007669"/>
    <property type="project" value="InterPro"/>
</dbReference>
<dbReference type="RefSeq" id="WP_092608809.1">
    <property type="nucleotide sequence ID" value="NZ_FMYF01000004.1"/>
</dbReference>
<organism evidence="4 5">
    <name type="scientific">Raineyella antarctica</name>
    <dbReference type="NCBI Taxonomy" id="1577474"/>
    <lineage>
        <taxon>Bacteria</taxon>
        <taxon>Bacillati</taxon>
        <taxon>Actinomycetota</taxon>
        <taxon>Actinomycetes</taxon>
        <taxon>Propionibacteriales</taxon>
        <taxon>Propionibacteriaceae</taxon>
        <taxon>Raineyella</taxon>
    </lineage>
</organism>
<name>A0A1G6GPD7_9ACTN</name>
<dbReference type="SMART" id="SM00422">
    <property type="entry name" value="HTH_MERR"/>
    <property type="match status" value="1"/>
</dbReference>
<gene>
    <name evidence="4" type="ORF">GA0111570_104193</name>
</gene>
<dbReference type="STRING" id="1577474.GA0111570_104193"/>
<dbReference type="Pfam" id="PF13411">
    <property type="entry name" value="MerR_1"/>
    <property type="match status" value="1"/>
</dbReference>
<dbReference type="InterPro" id="IPR047057">
    <property type="entry name" value="MerR_fam"/>
</dbReference>
<reference evidence="4 5" key="1">
    <citation type="submission" date="2016-06" db="EMBL/GenBank/DDBJ databases">
        <authorList>
            <person name="Olsen C.W."/>
            <person name="Carey S."/>
            <person name="Hinshaw L."/>
            <person name="Karasin A.I."/>
        </authorList>
    </citation>
    <scope>NUCLEOTIDE SEQUENCE [LARGE SCALE GENOMIC DNA]</scope>
    <source>
        <strain evidence="4 5">LZ-22</strain>
    </source>
</reference>
<dbReference type="GO" id="GO:0003677">
    <property type="term" value="F:DNA binding"/>
    <property type="evidence" value="ECO:0007669"/>
    <property type="project" value="UniProtKB-KW"/>
</dbReference>
<keyword evidence="5" id="KW-1185">Reference proteome</keyword>
<dbReference type="PANTHER" id="PTHR30204:SF3">
    <property type="entry name" value="HTH MERR-TYPE DOMAIN-CONTAINING PROTEIN"/>
    <property type="match status" value="1"/>
</dbReference>
<dbReference type="Proteomes" id="UP000199086">
    <property type="component" value="Unassembled WGS sequence"/>
</dbReference>
<evidence type="ECO:0000256" key="2">
    <source>
        <dbReference type="SAM" id="MobiDB-lite"/>
    </source>
</evidence>
<dbReference type="OrthoDB" id="7410529at2"/>
<dbReference type="PANTHER" id="PTHR30204">
    <property type="entry name" value="REDOX-CYCLING DRUG-SENSING TRANSCRIPTIONAL ACTIVATOR SOXR"/>
    <property type="match status" value="1"/>
</dbReference>
<dbReference type="EMBL" id="FMYF01000004">
    <property type="protein sequence ID" value="SDB83808.1"/>
    <property type="molecule type" value="Genomic_DNA"/>
</dbReference>
<accession>A0A1G6GPD7</accession>
<feature type="domain" description="HTH merR-type" evidence="3">
    <location>
        <begin position="40"/>
        <end position="106"/>
    </location>
</feature>
<feature type="region of interest" description="Disordered" evidence="2">
    <location>
        <begin position="166"/>
        <end position="193"/>
    </location>
</feature>
<proteinExistence type="predicted"/>
<keyword evidence="1" id="KW-0238">DNA-binding</keyword>
<dbReference type="InterPro" id="IPR000551">
    <property type="entry name" value="MerR-type_HTH_dom"/>
</dbReference>
<protein>
    <submittedName>
        <fullName evidence="4">MerR HTH family regulatory protein</fullName>
    </submittedName>
</protein>
<evidence type="ECO:0000256" key="1">
    <source>
        <dbReference type="ARBA" id="ARBA00023125"/>
    </source>
</evidence>
<sequence length="193" mass="20763">MSSTSGTTAQEPESPVAQQALFDGNFSPMPDDVGFRGPIAAKAADITYRQLDYWARIGLVTPEVRGASGSGSARLYSFRDILMLKVIKRLLSAGVSLQQIRTAVDYLRDRGVEDLTEVTLISDGASVYECTSDDQVIDVLKGGQGMFGIAIGSVWRDVEGSLAALPAERNSEHAEGPQQGDELAARRRRRAAS</sequence>
<dbReference type="PROSITE" id="PS50937">
    <property type="entry name" value="HTH_MERR_2"/>
    <property type="match status" value="1"/>
</dbReference>
<dbReference type="AlphaFoldDB" id="A0A1G6GPD7"/>